<name>A0A811RH96_9POAL</name>
<comment type="caution">
    <text evidence="1">The sequence shown here is derived from an EMBL/GenBank/DDBJ whole genome shotgun (WGS) entry which is preliminary data.</text>
</comment>
<dbReference type="EMBL" id="CAJGYO010000015">
    <property type="protein sequence ID" value="CAD6269721.1"/>
    <property type="molecule type" value="Genomic_DNA"/>
</dbReference>
<evidence type="ECO:0000313" key="1">
    <source>
        <dbReference type="EMBL" id="CAD6269721.1"/>
    </source>
</evidence>
<accession>A0A811RH96</accession>
<protein>
    <submittedName>
        <fullName evidence="1">Uncharacterized protein</fullName>
    </submittedName>
</protein>
<evidence type="ECO:0000313" key="2">
    <source>
        <dbReference type="Proteomes" id="UP000604825"/>
    </source>
</evidence>
<dbReference type="AlphaFoldDB" id="A0A811RH96"/>
<dbReference type="Proteomes" id="UP000604825">
    <property type="component" value="Unassembled WGS sequence"/>
</dbReference>
<keyword evidence="2" id="KW-1185">Reference proteome</keyword>
<organism evidence="1 2">
    <name type="scientific">Miscanthus lutarioriparius</name>
    <dbReference type="NCBI Taxonomy" id="422564"/>
    <lineage>
        <taxon>Eukaryota</taxon>
        <taxon>Viridiplantae</taxon>
        <taxon>Streptophyta</taxon>
        <taxon>Embryophyta</taxon>
        <taxon>Tracheophyta</taxon>
        <taxon>Spermatophyta</taxon>
        <taxon>Magnoliopsida</taxon>
        <taxon>Liliopsida</taxon>
        <taxon>Poales</taxon>
        <taxon>Poaceae</taxon>
        <taxon>PACMAD clade</taxon>
        <taxon>Panicoideae</taxon>
        <taxon>Andropogonodae</taxon>
        <taxon>Andropogoneae</taxon>
        <taxon>Saccharinae</taxon>
        <taxon>Miscanthus</taxon>
    </lineage>
</organism>
<sequence length="245" mass="27360">MPGPEPPNYSLRRPGRSVLDLFDRNSDFVDENGSDRIAPNYSLRRPGRSVLDLFDRPAAKIRMNSENAGGKGGGKRPPRYELLACSRHTKDNLARKGRLVDPVWAFLVPAKHAACLAKSRNHPVFNDQDQFTHSQTSGQDPRYTSGCCLPRSSHKQLRKCTSPSPINTFLHQTATCYLSGSSQFTQMHKLQTHSNMLPPKIKSSQVQSGILTQVRLGEKTNESYGTLLLQSQSPTIKHYINSLMT</sequence>
<reference evidence="1" key="1">
    <citation type="submission" date="2020-10" db="EMBL/GenBank/DDBJ databases">
        <authorList>
            <person name="Han B."/>
            <person name="Lu T."/>
            <person name="Zhao Q."/>
            <person name="Huang X."/>
            <person name="Zhao Y."/>
        </authorList>
    </citation>
    <scope>NUCLEOTIDE SEQUENCE</scope>
</reference>
<proteinExistence type="predicted"/>
<gene>
    <name evidence="1" type="ORF">NCGR_LOCUS53023</name>
</gene>